<dbReference type="SUPFAM" id="SSF48264">
    <property type="entry name" value="Cytochrome P450"/>
    <property type="match status" value="1"/>
</dbReference>
<dbReference type="FunFam" id="1.10.630.10:FF:000026">
    <property type="entry name" value="Cytochrome P450 82C4"/>
    <property type="match status" value="1"/>
</dbReference>
<accession>A0AAV1CGU2</accession>
<evidence type="ECO:0000256" key="8">
    <source>
        <dbReference type="RuleBase" id="RU000461"/>
    </source>
</evidence>
<dbReference type="Pfam" id="PF00067">
    <property type="entry name" value="p450"/>
    <property type="match status" value="1"/>
</dbReference>
<dbReference type="PANTHER" id="PTHR47951:SF3">
    <property type="entry name" value="CYTOCHROME P450, FAMILY 706, SUBFAMILY A, POLYPEPTIDE 4"/>
    <property type="match status" value="1"/>
</dbReference>
<evidence type="ECO:0000256" key="5">
    <source>
        <dbReference type="ARBA" id="ARBA00023004"/>
    </source>
</evidence>
<dbReference type="GO" id="GO:0020037">
    <property type="term" value="F:heme binding"/>
    <property type="evidence" value="ECO:0007669"/>
    <property type="project" value="InterPro"/>
</dbReference>
<feature type="binding site" description="axial binding residue" evidence="7">
    <location>
        <position position="454"/>
    </location>
    <ligand>
        <name>heme</name>
        <dbReference type="ChEBI" id="CHEBI:30413"/>
    </ligand>
    <ligandPart>
        <name>Fe</name>
        <dbReference type="ChEBI" id="CHEBI:18248"/>
    </ligandPart>
</feature>
<keyword evidence="9" id="KW-1133">Transmembrane helix</keyword>
<dbReference type="PROSITE" id="PS00086">
    <property type="entry name" value="CYTOCHROME_P450"/>
    <property type="match status" value="1"/>
</dbReference>
<dbReference type="GO" id="GO:0005506">
    <property type="term" value="F:iron ion binding"/>
    <property type="evidence" value="ECO:0007669"/>
    <property type="project" value="InterPro"/>
</dbReference>
<dbReference type="AlphaFoldDB" id="A0AAV1CGU2"/>
<keyword evidence="2 7" id="KW-0349">Heme</keyword>
<dbReference type="GO" id="GO:0004497">
    <property type="term" value="F:monooxygenase activity"/>
    <property type="evidence" value="ECO:0007669"/>
    <property type="project" value="UniProtKB-KW"/>
</dbReference>
<evidence type="ECO:0000256" key="6">
    <source>
        <dbReference type="ARBA" id="ARBA00023033"/>
    </source>
</evidence>
<dbReference type="InterPro" id="IPR036396">
    <property type="entry name" value="Cyt_P450_sf"/>
</dbReference>
<evidence type="ECO:0000313" key="10">
    <source>
        <dbReference type="EMBL" id="CAI9093804.1"/>
    </source>
</evidence>
<dbReference type="InterPro" id="IPR001128">
    <property type="entry name" value="Cyt_P450"/>
</dbReference>
<evidence type="ECO:0000256" key="7">
    <source>
        <dbReference type="PIRSR" id="PIRSR602401-1"/>
    </source>
</evidence>
<feature type="transmembrane region" description="Helical" evidence="9">
    <location>
        <begin position="17"/>
        <end position="35"/>
    </location>
</feature>
<evidence type="ECO:0000313" key="11">
    <source>
        <dbReference type="Proteomes" id="UP001161247"/>
    </source>
</evidence>
<keyword evidence="9" id="KW-0472">Membrane</keyword>
<dbReference type="CDD" id="cd11073">
    <property type="entry name" value="CYP76-like"/>
    <property type="match status" value="1"/>
</dbReference>
<keyword evidence="5 7" id="KW-0408">Iron</keyword>
<comment type="cofactor">
    <cofactor evidence="1 7">
        <name>heme</name>
        <dbReference type="ChEBI" id="CHEBI:30413"/>
    </cofactor>
</comment>
<dbReference type="GO" id="GO:0016705">
    <property type="term" value="F:oxidoreductase activity, acting on paired donors, with incorporation or reduction of molecular oxygen"/>
    <property type="evidence" value="ECO:0007669"/>
    <property type="project" value="InterPro"/>
</dbReference>
<keyword evidence="3 7" id="KW-0479">Metal-binding</keyword>
<dbReference type="PRINTS" id="PR00385">
    <property type="entry name" value="P450"/>
</dbReference>
<name>A0AAV1CGU2_OLDCO</name>
<proteinExistence type="inferred from homology"/>
<keyword evidence="4 8" id="KW-0560">Oxidoreductase</keyword>
<comment type="similarity">
    <text evidence="8">Belongs to the cytochrome P450 family.</text>
</comment>
<dbReference type="InterPro" id="IPR017972">
    <property type="entry name" value="Cyt_P450_CS"/>
</dbReference>
<organism evidence="10 11">
    <name type="scientific">Oldenlandia corymbosa var. corymbosa</name>
    <dbReference type="NCBI Taxonomy" id="529605"/>
    <lineage>
        <taxon>Eukaryota</taxon>
        <taxon>Viridiplantae</taxon>
        <taxon>Streptophyta</taxon>
        <taxon>Embryophyta</taxon>
        <taxon>Tracheophyta</taxon>
        <taxon>Spermatophyta</taxon>
        <taxon>Magnoliopsida</taxon>
        <taxon>eudicotyledons</taxon>
        <taxon>Gunneridae</taxon>
        <taxon>Pentapetalae</taxon>
        <taxon>asterids</taxon>
        <taxon>lamiids</taxon>
        <taxon>Gentianales</taxon>
        <taxon>Rubiaceae</taxon>
        <taxon>Rubioideae</taxon>
        <taxon>Spermacoceae</taxon>
        <taxon>Hedyotis-Oldenlandia complex</taxon>
        <taxon>Oldenlandia</taxon>
    </lineage>
</organism>
<protein>
    <submittedName>
        <fullName evidence="10">OLC1v1029384C1</fullName>
    </submittedName>
</protein>
<evidence type="ECO:0000256" key="1">
    <source>
        <dbReference type="ARBA" id="ARBA00001971"/>
    </source>
</evidence>
<evidence type="ECO:0000256" key="4">
    <source>
        <dbReference type="ARBA" id="ARBA00023002"/>
    </source>
</evidence>
<keyword evidence="9" id="KW-0812">Transmembrane</keyword>
<evidence type="ECO:0000256" key="9">
    <source>
        <dbReference type="SAM" id="Phobius"/>
    </source>
</evidence>
<dbReference type="InterPro" id="IPR002401">
    <property type="entry name" value="Cyt_P450_E_grp-I"/>
</dbReference>
<dbReference type="Proteomes" id="UP001161247">
    <property type="component" value="Chromosome 2"/>
</dbReference>
<keyword evidence="11" id="KW-1185">Reference proteome</keyword>
<dbReference type="PANTHER" id="PTHR47951">
    <property type="entry name" value="OS08G0547900 PROTEIN"/>
    <property type="match status" value="1"/>
</dbReference>
<dbReference type="Gene3D" id="1.10.630.10">
    <property type="entry name" value="Cytochrome P450"/>
    <property type="match status" value="1"/>
</dbReference>
<keyword evidence="6 8" id="KW-0503">Monooxygenase</keyword>
<dbReference type="PRINTS" id="PR00463">
    <property type="entry name" value="EP450I"/>
</dbReference>
<evidence type="ECO:0000256" key="3">
    <source>
        <dbReference type="ARBA" id="ARBA00022723"/>
    </source>
</evidence>
<gene>
    <name evidence="10" type="ORF">OLC1_LOCUS5127</name>
</gene>
<dbReference type="EMBL" id="OX459119">
    <property type="protein sequence ID" value="CAI9093804.1"/>
    <property type="molecule type" value="Genomic_DNA"/>
</dbReference>
<sequence>MIFHISLNTSTNSNSDLLSYALCGLAIIWFALIFIKKSNKEVPPLPPGPQTLPLVGNLLSLDPELHAYFTNLSKSYGPILTLRLGKIVGIVISSPALAREVLKDQDTIFANRDVPAAGREAVYGGSDIVWNPYGPEWRMLRKVSVRGMLSNATLDSVSTLRRKEIQQMIKFFYKQSGKPINVGEQMFLTVLNVTTHMLWGGTVKGDERTSLGAEFRQVIHEITQCLGMPNISDFYPALARFDLQGIQKKTKISAGKFDRIFERLIDQRMKEVCADLKKSKDFLQFLLKMKDEGDGKTKFTMTHLKALFMDMVVAGTDTSSNTMEFALSEMMYNPETLSKVQQELETVVGKNRTVEESDIQNLPYLYAVMKETLRLHPILPLLVPHCPRETCIVGEYTIPKGARVFINAWAVHRDPSIWENPLEFRPERFLGSKMLDYSGNDFSYFPFGSGRRICAGTEMAVRMFMLSLASLVHSFDWTMPDGESLDVEEKFGIVLKKRKALVAKPTPRLSDASLYL</sequence>
<evidence type="ECO:0000256" key="2">
    <source>
        <dbReference type="ARBA" id="ARBA00022617"/>
    </source>
</evidence>
<reference evidence="10" key="1">
    <citation type="submission" date="2023-03" db="EMBL/GenBank/DDBJ databases">
        <authorList>
            <person name="Julca I."/>
        </authorList>
    </citation>
    <scope>NUCLEOTIDE SEQUENCE</scope>
</reference>